<reference evidence="1" key="2">
    <citation type="submission" date="2025-08" db="UniProtKB">
        <authorList>
            <consortium name="Ensembl"/>
        </authorList>
    </citation>
    <scope>IDENTIFICATION</scope>
</reference>
<dbReference type="AlphaFoldDB" id="A0A8W4FC42"/>
<keyword evidence="2" id="KW-1185">Reference proteome</keyword>
<dbReference type="GeneTree" id="ENSGT01150000286916"/>
<dbReference type="Ensembl" id="ENSSSCT00000098675.1">
    <property type="protein sequence ID" value="ENSSSCP00000076890.1"/>
    <property type="gene ID" value="ENSSSCG00000058119.1"/>
</dbReference>
<evidence type="ECO:0000313" key="2">
    <source>
        <dbReference type="Proteomes" id="UP000008227"/>
    </source>
</evidence>
<reference evidence="1" key="3">
    <citation type="submission" date="2025-09" db="UniProtKB">
        <authorList>
            <consortium name="Ensembl"/>
        </authorList>
    </citation>
    <scope>IDENTIFICATION</scope>
</reference>
<protein>
    <recommendedName>
        <fullName evidence="3">DUF1725 domain-containing protein</fullName>
    </recommendedName>
</protein>
<accession>A0A8W4FC42</accession>
<sequence>MQALPVWSQSYPLAFLGAPSLNHSFSIFKNLPFPMFFAALYTIAKTWKQPKCSSTEEWIKKMWYIYTMEYYSAIKRKEMMAYAATWMDLEIIMLNEVSQTVRHKRHMLPLTCGI</sequence>
<reference evidence="1" key="1">
    <citation type="journal article" date="2020" name="Gigascience">
        <title>An improved pig reference genome sequence to enable pig genetics and genomics research.</title>
        <authorList>
            <person name="Warr A."/>
            <person name="Affara N."/>
            <person name="Aken B."/>
            <person name="Beiki H."/>
            <person name="Bickhart D.M."/>
            <person name="Billis K."/>
            <person name="Chow W."/>
            <person name="Eory L."/>
            <person name="Finlayson H.A."/>
            <person name="Flicek P."/>
            <person name="Giron C.G."/>
            <person name="Griffin D.K."/>
            <person name="Hall R."/>
            <person name="Hannum G."/>
            <person name="Hourlier T."/>
            <person name="Howe K."/>
            <person name="Hume D.A."/>
            <person name="Izuogu O."/>
            <person name="Kim K."/>
            <person name="Koren S."/>
            <person name="Liu H."/>
            <person name="Manchanda N."/>
            <person name="Martin F.J."/>
            <person name="Nonneman D.J."/>
            <person name="O'Connor R.E."/>
            <person name="Phillippy A.M."/>
            <person name="Rohrer G.A."/>
            <person name="Rosen B.D."/>
            <person name="Rund L.A."/>
            <person name="Sargent C.A."/>
            <person name="Schook L.B."/>
            <person name="Schroeder S.G."/>
            <person name="Schwartz A.S."/>
            <person name="Skinner B.M."/>
            <person name="Talbot R."/>
            <person name="Tseng E."/>
            <person name="Tuggle C.K."/>
            <person name="Watson M."/>
            <person name="Smith T.P.L."/>
            <person name="Archibald A.L."/>
        </authorList>
    </citation>
    <scope>NUCLEOTIDE SEQUENCE [LARGE SCALE GENOMIC DNA]</scope>
    <source>
        <strain evidence="1">Duroc</strain>
    </source>
</reference>
<name>A0A8W4FC42_PIG</name>
<dbReference type="Proteomes" id="UP000008227">
    <property type="component" value="Chromosome 1"/>
</dbReference>
<evidence type="ECO:0008006" key="3">
    <source>
        <dbReference type="Google" id="ProtNLM"/>
    </source>
</evidence>
<evidence type="ECO:0000313" key="1">
    <source>
        <dbReference type="Ensembl" id="ENSSSCP00000076890.1"/>
    </source>
</evidence>
<proteinExistence type="predicted"/>
<organism evidence="1 2">
    <name type="scientific">Sus scrofa</name>
    <name type="common">Pig</name>
    <dbReference type="NCBI Taxonomy" id="9823"/>
    <lineage>
        <taxon>Eukaryota</taxon>
        <taxon>Metazoa</taxon>
        <taxon>Chordata</taxon>
        <taxon>Craniata</taxon>
        <taxon>Vertebrata</taxon>
        <taxon>Euteleostomi</taxon>
        <taxon>Mammalia</taxon>
        <taxon>Eutheria</taxon>
        <taxon>Laurasiatheria</taxon>
        <taxon>Artiodactyla</taxon>
        <taxon>Suina</taxon>
        <taxon>Suidae</taxon>
        <taxon>Sus</taxon>
    </lineage>
</organism>